<proteinExistence type="predicted"/>
<organism evidence="1 2">
    <name type="scientific">Dickeya phage vB_DsoM_JA29</name>
    <dbReference type="NCBI Taxonomy" id="2283031"/>
    <lineage>
        <taxon>Viruses</taxon>
        <taxon>Duplodnaviria</taxon>
        <taxon>Heunggongvirae</taxon>
        <taxon>Uroviricota</taxon>
        <taxon>Caudoviricetes</taxon>
        <taxon>Salmondvirus</taxon>
        <taxon>Salmondvirus JA29</taxon>
    </lineage>
</organism>
<evidence type="ECO:0000313" key="2">
    <source>
        <dbReference type="Proteomes" id="UP000263326"/>
    </source>
</evidence>
<evidence type="ECO:0000313" key="1">
    <source>
        <dbReference type="EMBL" id="AXG67030.1"/>
    </source>
</evidence>
<accession>A0A384ZXQ0</accession>
<sequence>MKKKSAPKIPRSKVVPPSERAEMEQLVAYYLSSVGNSMTMVTQLTFFNVTNYWHMTDIHDPEASTPKNHKLLREITQKLNKYCKDNGKPLSLLPLPDQPGVELNGETVVVLPWEFLNTAESRQAVDALFEMVSANGNTDLVADADLRDKYVFRAPTDV</sequence>
<keyword evidence="2" id="KW-1185">Reference proteome</keyword>
<dbReference type="EMBL" id="MH460461">
    <property type="protein sequence ID" value="AXG67030.1"/>
    <property type="molecule type" value="Genomic_DNA"/>
</dbReference>
<reference evidence="1 2" key="1">
    <citation type="journal article" date="2018" name="Front. Microbiol.">
        <title>Jumbo Bacteriophages Are Represented Within an Increasing Diversity of Environmental Viruses Infecting the Emerging Phytopathogen, Dickeya solani.</title>
        <authorList>
            <person name="Day A.W."/>
            <person name="Ahn J."/>
            <person name="Salmond G.P.C."/>
        </authorList>
    </citation>
    <scope>NUCLEOTIDE SEQUENCE [LARGE SCALE GENOMIC DNA]</scope>
</reference>
<dbReference type="Proteomes" id="UP000263326">
    <property type="component" value="Segment"/>
</dbReference>
<protein>
    <submittedName>
        <fullName evidence="1">Uncharacterized protein</fullName>
    </submittedName>
</protein>
<name>A0A384ZXQ0_9CAUD</name>
<gene>
    <name evidence="1" type="ORF">JA29_304</name>
</gene>